<dbReference type="EMBL" id="HBIO01008401">
    <property type="protein sequence ID" value="CAE0461574.1"/>
    <property type="molecule type" value="Transcribed_RNA"/>
</dbReference>
<dbReference type="PROSITE" id="PS01012">
    <property type="entry name" value="FOLYLPOLYGLU_SYNT_2"/>
    <property type="match status" value="1"/>
</dbReference>
<dbReference type="PANTHER" id="PTHR11136">
    <property type="entry name" value="FOLYLPOLYGLUTAMATE SYNTHASE-RELATED"/>
    <property type="match status" value="1"/>
</dbReference>
<dbReference type="PANTHER" id="PTHR11136:SF0">
    <property type="entry name" value="DIHYDROFOLATE SYNTHETASE-RELATED"/>
    <property type="match status" value="1"/>
</dbReference>
<dbReference type="Pfam" id="PF02875">
    <property type="entry name" value="Mur_ligase_C"/>
    <property type="match status" value="1"/>
</dbReference>
<dbReference type="Gene3D" id="3.40.1190.10">
    <property type="entry name" value="Mur-like, catalytic domain"/>
    <property type="match status" value="1"/>
</dbReference>
<dbReference type="InterPro" id="IPR036565">
    <property type="entry name" value="Mur-like_cat_sf"/>
</dbReference>
<organism evidence="8">
    <name type="scientific">Chaetoceros debilis</name>
    <dbReference type="NCBI Taxonomy" id="122233"/>
    <lineage>
        <taxon>Eukaryota</taxon>
        <taxon>Sar</taxon>
        <taxon>Stramenopiles</taxon>
        <taxon>Ochrophyta</taxon>
        <taxon>Bacillariophyta</taxon>
        <taxon>Coscinodiscophyceae</taxon>
        <taxon>Chaetocerotophycidae</taxon>
        <taxon>Chaetocerotales</taxon>
        <taxon>Chaetocerotaceae</taxon>
        <taxon>Chaetoceros</taxon>
    </lineage>
</organism>
<evidence type="ECO:0000256" key="3">
    <source>
        <dbReference type="ARBA" id="ARBA00022723"/>
    </source>
</evidence>
<dbReference type="SUPFAM" id="SSF53623">
    <property type="entry name" value="MurD-like peptide ligases, catalytic domain"/>
    <property type="match status" value="1"/>
</dbReference>
<evidence type="ECO:0000256" key="1">
    <source>
        <dbReference type="ARBA" id="ARBA00008276"/>
    </source>
</evidence>
<evidence type="ECO:0000256" key="5">
    <source>
        <dbReference type="ARBA" id="ARBA00022840"/>
    </source>
</evidence>
<dbReference type="GO" id="GO:0046872">
    <property type="term" value="F:metal ion binding"/>
    <property type="evidence" value="ECO:0007669"/>
    <property type="project" value="UniProtKB-KW"/>
</dbReference>
<dbReference type="GO" id="GO:0005524">
    <property type="term" value="F:ATP binding"/>
    <property type="evidence" value="ECO:0007669"/>
    <property type="project" value="UniProtKB-KW"/>
</dbReference>
<protein>
    <recommendedName>
        <fullName evidence="7">Mur ligase C-terminal domain-containing protein</fullName>
    </recommendedName>
</protein>
<keyword evidence="5" id="KW-0067">ATP-binding</keyword>
<keyword evidence="6" id="KW-0460">Magnesium</keyword>
<dbReference type="AlphaFoldDB" id="A0A7S3Q101"/>
<dbReference type="NCBIfam" id="TIGR01499">
    <property type="entry name" value="folC"/>
    <property type="match status" value="1"/>
</dbReference>
<evidence type="ECO:0000256" key="2">
    <source>
        <dbReference type="ARBA" id="ARBA00022598"/>
    </source>
</evidence>
<keyword evidence="2" id="KW-0436">Ligase</keyword>
<comment type="similarity">
    <text evidence="1">Belongs to the folylpolyglutamate synthase family.</text>
</comment>
<dbReference type="GO" id="GO:0004326">
    <property type="term" value="F:tetrahydrofolylpolyglutamate synthase activity"/>
    <property type="evidence" value="ECO:0007669"/>
    <property type="project" value="InterPro"/>
</dbReference>
<accession>A0A7S3Q101</accession>
<name>A0A7S3Q101_9STRA</name>
<evidence type="ECO:0000256" key="6">
    <source>
        <dbReference type="ARBA" id="ARBA00022842"/>
    </source>
</evidence>
<keyword evidence="4" id="KW-0547">Nucleotide-binding</keyword>
<proteinExistence type="inferred from homology"/>
<sequence length="536" mass="58783">MNLFFPICLASFCKPSSNFSLRLRRNLSDKTAVKHLNLSSSIQPFIMGSTEAKSNLGDEVQVDTTHISSSFTKYEELLRELYYISNKKRGLQNMIELYDALDKPLDSPKISIVHVAGTNGKGSVTLKIARSLEKHHKVGMLVSPHISSFRERISINGTLISEQEVETYLPQVIDLCNKHNIPATFFEIATGLAFLYFAKQGVDVVVLETGLGGRLDATNVVNHPYNPHLCIVTSIGLEHTAILGNTVELIGAEKAGVIKKNASVLVGPNVPHDVIRKVAIEMEAEGYYTADDVLGPTNYDGDGVGHEQISQVVNGMEYVDYDVENSRTARAAIRLLQTKRKNNITFPSIKLSDSDVSAGVCQRPQCRFETVMTGRGEDVHVILDIAHNPPAMITLVAKLEATYPNKHKRYVVGFSADKDIAQIGKLLLSFVPSPSNIHLVEAVNLRAAKICDILEAEPLLKESNFVENDRSITAQVKLGTALAMEKDEILVICGSVFLMAEARAALGIQEARDSDNITNVAGKGLLKCKEEMKKNA</sequence>
<dbReference type="InterPro" id="IPR018109">
    <property type="entry name" value="Folylpolyglutamate_synth_CS"/>
</dbReference>
<keyword evidence="3" id="KW-0479">Metal-binding</keyword>
<reference evidence="8" key="1">
    <citation type="submission" date="2021-01" db="EMBL/GenBank/DDBJ databases">
        <authorList>
            <person name="Corre E."/>
            <person name="Pelletier E."/>
            <person name="Niang G."/>
            <person name="Scheremetjew M."/>
            <person name="Finn R."/>
            <person name="Kale V."/>
            <person name="Holt S."/>
            <person name="Cochrane G."/>
            <person name="Meng A."/>
            <person name="Brown T."/>
            <person name="Cohen L."/>
        </authorList>
    </citation>
    <scope>NUCLEOTIDE SEQUENCE</scope>
    <source>
        <strain evidence="8">MM31A-1</strain>
    </source>
</reference>
<dbReference type="Gene3D" id="3.90.190.20">
    <property type="entry name" value="Mur ligase, C-terminal domain"/>
    <property type="match status" value="1"/>
</dbReference>
<dbReference type="InterPro" id="IPR036615">
    <property type="entry name" value="Mur_ligase_C_dom_sf"/>
</dbReference>
<dbReference type="GO" id="GO:0005829">
    <property type="term" value="C:cytosol"/>
    <property type="evidence" value="ECO:0007669"/>
    <property type="project" value="TreeGrafter"/>
</dbReference>
<evidence type="ECO:0000256" key="4">
    <source>
        <dbReference type="ARBA" id="ARBA00022741"/>
    </source>
</evidence>
<feature type="domain" description="Mur ligase C-terminal" evidence="7">
    <location>
        <begin position="367"/>
        <end position="495"/>
    </location>
</feature>
<dbReference type="SUPFAM" id="SSF53244">
    <property type="entry name" value="MurD-like peptide ligases, peptide-binding domain"/>
    <property type="match status" value="1"/>
</dbReference>
<dbReference type="InterPro" id="IPR001645">
    <property type="entry name" value="Folylpolyglutamate_synth"/>
</dbReference>
<dbReference type="InterPro" id="IPR004101">
    <property type="entry name" value="Mur_ligase_C"/>
</dbReference>
<dbReference type="GO" id="GO:0008841">
    <property type="term" value="F:dihydrofolate synthase activity"/>
    <property type="evidence" value="ECO:0007669"/>
    <property type="project" value="TreeGrafter"/>
</dbReference>
<evidence type="ECO:0000259" key="7">
    <source>
        <dbReference type="Pfam" id="PF02875"/>
    </source>
</evidence>
<evidence type="ECO:0000313" key="8">
    <source>
        <dbReference type="EMBL" id="CAE0461574.1"/>
    </source>
</evidence>
<dbReference type="GO" id="GO:0005739">
    <property type="term" value="C:mitochondrion"/>
    <property type="evidence" value="ECO:0007669"/>
    <property type="project" value="TreeGrafter"/>
</dbReference>
<gene>
    <name evidence="8" type="ORF">CDEB00056_LOCUS6415</name>
</gene>